<dbReference type="PROSITE" id="PS51093">
    <property type="entry name" value="PTS_EIIA_TYPE_1"/>
    <property type="match status" value="1"/>
</dbReference>
<dbReference type="PANTHER" id="PTHR45008">
    <property type="entry name" value="PTS SYSTEM GLUCOSE-SPECIFIC EIIA COMPONENT"/>
    <property type="match status" value="1"/>
</dbReference>
<evidence type="ECO:0000256" key="4">
    <source>
        <dbReference type="ARBA" id="ARBA00022679"/>
    </source>
</evidence>
<reference evidence="9" key="1">
    <citation type="journal article" date="2019" name="Int. J. Syst. Evol. Microbiol.">
        <title>The Global Catalogue of Microorganisms (GCM) 10K type strain sequencing project: providing services to taxonomists for standard genome sequencing and annotation.</title>
        <authorList>
            <consortium name="The Broad Institute Genomics Platform"/>
            <consortium name="The Broad Institute Genome Sequencing Center for Infectious Disease"/>
            <person name="Wu L."/>
            <person name="Ma J."/>
        </authorList>
    </citation>
    <scope>NUCLEOTIDE SEQUENCE [LARGE SCALE GENOMIC DNA]</scope>
    <source>
        <strain evidence="9">CGMCC 1.12376</strain>
    </source>
</reference>
<evidence type="ECO:0000313" key="8">
    <source>
        <dbReference type="EMBL" id="MFD1609326.1"/>
    </source>
</evidence>
<evidence type="ECO:0000256" key="2">
    <source>
        <dbReference type="ARBA" id="ARBA00022448"/>
    </source>
</evidence>
<evidence type="ECO:0000256" key="1">
    <source>
        <dbReference type="ARBA" id="ARBA00004496"/>
    </source>
</evidence>
<keyword evidence="5" id="KW-0598">Phosphotransferase system</keyword>
<dbReference type="InterPro" id="IPR050890">
    <property type="entry name" value="PTS_EIIA_component"/>
</dbReference>
<evidence type="ECO:0000256" key="5">
    <source>
        <dbReference type="ARBA" id="ARBA00022683"/>
    </source>
</evidence>
<name>A0ABW4HUV2_9BACI</name>
<comment type="subcellular location">
    <subcellularLocation>
        <location evidence="1">Cytoplasm</location>
    </subcellularLocation>
</comment>
<dbReference type="PANTHER" id="PTHR45008:SF1">
    <property type="entry name" value="PTS SYSTEM GLUCOSE-SPECIFIC EIIA COMPONENT"/>
    <property type="match status" value="1"/>
</dbReference>
<dbReference type="Pfam" id="PF00358">
    <property type="entry name" value="PTS_EIIA_1"/>
    <property type="match status" value="1"/>
</dbReference>
<keyword evidence="4" id="KW-0808">Transferase</keyword>
<dbReference type="EMBL" id="JBHUDE010000154">
    <property type="protein sequence ID" value="MFD1609326.1"/>
    <property type="molecule type" value="Genomic_DNA"/>
</dbReference>
<evidence type="ECO:0000313" key="9">
    <source>
        <dbReference type="Proteomes" id="UP001597221"/>
    </source>
</evidence>
<keyword evidence="3 8" id="KW-0762">Sugar transport</keyword>
<organism evidence="8 9">
    <name type="scientific">Oceanobacillus luteolus</name>
    <dbReference type="NCBI Taxonomy" id="1274358"/>
    <lineage>
        <taxon>Bacteria</taxon>
        <taxon>Bacillati</taxon>
        <taxon>Bacillota</taxon>
        <taxon>Bacilli</taxon>
        <taxon>Bacillales</taxon>
        <taxon>Bacillaceae</taxon>
        <taxon>Oceanobacillus</taxon>
    </lineage>
</organism>
<gene>
    <name evidence="8" type="ORF">ACFSBH_17045</name>
</gene>
<keyword evidence="2" id="KW-0813">Transport</keyword>
<dbReference type="SUPFAM" id="SSF51261">
    <property type="entry name" value="Duplicated hybrid motif"/>
    <property type="match status" value="1"/>
</dbReference>
<sequence length="163" mass="17729">MFGRLFKKQEVKEISLVTPMSGEVISLEEVPDPVFSQKMMGDGIAVIPTDGTVVSPVNGEIIQVFPTKHAIGILGDNDAQILIHIGIETVSLQGEGFTVNVAKGDRVKQGDPLMQVDLNIIEEKASSAITPIIITNSDEMSEIEKKSEKQVKAGEQEILFVRK</sequence>
<dbReference type="InterPro" id="IPR001127">
    <property type="entry name" value="PTS_EIIA_1_perm"/>
</dbReference>
<keyword evidence="9" id="KW-1185">Reference proteome</keyword>
<dbReference type="InterPro" id="IPR011055">
    <property type="entry name" value="Dup_hybrid_motif"/>
</dbReference>
<evidence type="ECO:0000259" key="7">
    <source>
        <dbReference type="PROSITE" id="PS51093"/>
    </source>
</evidence>
<dbReference type="RefSeq" id="WP_251515625.1">
    <property type="nucleotide sequence ID" value="NZ_JAMBON010000027.1"/>
</dbReference>
<feature type="domain" description="PTS EIIA type-1" evidence="7">
    <location>
        <begin position="32"/>
        <end position="136"/>
    </location>
</feature>
<dbReference type="Gene3D" id="2.70.70.10">
    <property type="entry name" value="Glucose Permease (Domain IIA)"/>
    <property type="match status" value="1"/>
</dbReference>
<comment type="caution">
    <text evidence="8">The sequence shown here is derived from an EMBL/GenBank/DDBJ whole genome shotgun (WGS) entry which is preliminary data.</text>
</comment>
<protein>
    <submittedName>
        <fullName evidence="8">PTS glucose transporter subunit IIA</fullName>
    </submittedName>
</protein>
<dbReference type="NCBIfam" id="TIGR00830">
    <property type="entry name" value="PTBA"/>
    <property type="match status" value="1"/>
</dbReference>
<accession>A0ABW4HUV2</accession>
<proteinExistence type="predicted"/>
<evidence type="ECO:0000256" key="3">
    <source>
        <dbReference type="ARBA" id="ARBA00022597"/>
    </source>
</evidence>
<evidence type="ECO:0000256" key="6">
    <source>
        <dbReference type="ARBA" id="ARBA00022777"/>
    </source>
</evidence>
<keyword evidence="6" id="KW-0418">Kinase</keyword>
<dbReference type="Proteomes" id="UP001597221">
    <property type="component" value="Unassembled WGS sequence"/>
</dbReference>